<comment type="similarity">
    <text evidence="2">Belongs to the NRDE2 family.</text>
</comment>
<dbReference type="AlphaFoldDB" id="A0AAJ6CJM4"/>
<protein>
    <submittedName>
        <fullName evidence="4">Uncharacterized protein</fullName>
    </submittedName>
</protein>
<name>A0AAJ6CJM4_9BASI</name>
<comment type="subcellular location">
    <subcellularLocation>
        <location evidence="1">Nucleus</location>
    </subcellularLocation>
</comment>
<dbReference type="GO" id="GO:0071013">
    <property type="term" value="C:catalytic step 2 spliceosome"/>
    <property type="evidence" value="ECO:0007669"/>
    <property type="project" value="TreeGrafter"/>
</dbReference>
<dbReference type="PANTHER" id="PTHR13471:SF0">
    <property type="entry name" value="NUCLEAR EXOSOME REGULATOR NRDE2"/>
    <property type="match status" value="1"/>
</dbReference>
<reference evidence="4 5" key="1">
    <citation type="submission" date="2023-03" db="EMBL/GenBank/DDBJ databases">
        <title>Mating type loci evolution in Malassezia.</title>
        <authorList>
            <person name="Coelho M.A."/>
        </authorList>
    </citation>
    <scope>NUCLEOTIDE SEQUENCE [LARGE SCALE GENOMIC DNA]</scope>
    <source>
        <strain evidence="4 5">CBS 13387</strain>
    </source>
</reference>
<evidence type="ECO:0000313" key="5">
    <source>
        <dbReference type="Proteomes" id="UP001217582"/>
    </source>
</evidence>
<dbReference type="Pfam" id="PF26146">
    <property type="entry name" value="PI-PLC_X"/>
    <property type="match status" value="1"/>
</dbReference>
<accession>A0AAJ6CJM4</accession>
<keyword evidence="5" id="KW-1185">Reference proteome</keyword>
<dbReference type="SUPFAM" id="SSF51695">
    <property type="entry name" value="PLC-like phosphodiesterases"/>
    <property type="match status" value="1"/>
</dbReference>
<organism evidence="4 5">
    <name type="scientific">Malassezia arunalokei</name>
    <dbReference type="NCBI Taxonomy" id="1514897"/>
    <lineage>
        <taxon>Eukaryota</taxon>
        <taxon>Fungi</taxon>
        <taxon>Dikarya</taxon>
        <taxon>Basidiomycota</taxon>
        <taxon>Ustilaginomycotina</taxon>
        <taxon>Malasseziomycetes</taxon>
        <taxon>Malasseziales</taxon>
        <taxon>Malasseziaceae</taxon>
        <taxon>Malassezia</taxon>
    </lineage>
</organism>
<dbReference type="GO" id="GO:1902369">
    <property type="term" value="P:negative regulation of RNA catabolic process"/>
    <property type="evidence" value="ECO:0007669"/>
    <property type="project" value="TreeGrafter"/>
</dbReference>
<dbReference type="Proteomes" id="UP001217582">
    <property type="component" value="Chromosome 2"/>
</dbReference>
<dbReference type="GO" id="GO:0008081">
    <property type="term" value="F:phosphoric diester hydrolase activity"/>
    <property type="evidence" value="ECO:0007669"/>
    <property type="project" value="InterPro"/>
</dbReference>
<dbReference type="Pfam" id="PF08424">
    <property type="entry name" value="NRDE-2"/>
    <property type="match status" value="1"/>
</dbReference>
<dbReference type="PANTHER" id="PTHR13471">
    <property type="entry name" value="TETRATRICOPEPTIDE-LIKE HELICAL"/>
    <property type="match status" value="1"/>
</dbReference>
<proteinExistence type="inferred from homology"/>
<dbReference type="EMBL" id="CP119917">
    <property type="protein sequence ID" value="WFD14966.1"/>
    <property type="molecule type" value="Genomic_DNA"/>
</dbReference>
<evidence type="ECO:0000313" key="4">
    <source>
        <dbReference type="EMBL" id="WFD14966.1"/>
    </source>
</evidence>
<dbReference type="InterPro" id="IPR017946">
    <property type="entry name" value="PLC-like_Pdiesterase_TIM-brl"/>
</dbReference>
<sequence length="792" mass="89088">MKLVDAQMRLFDKANIADASFVESTLAQMKFSVLERAFQASDQNKNSITLRVAQLHIATEGGIWTQERIQQGWRDLLGLSTLNSDELMLLWRNYLFFLKTNASNFQMDRLLDAYRDAIAAITKRMEINPECVLPMEKFCVDVTLDLCRILQSAGYIEWAYSIMQAELELHLGVWRDGTPAHLAAEDILDLFCTWWDAEYPRISDHADAHCGFSIQYPHASHLSVFPRIDSEDAISVSPAEALQILHSLRKTVKTKPDGANTFVLAVSEHMLQDVSVGDDLTASMRIFAETAHHSSEHLRNAIAQECQRFLTSSQCCQKRHIARPRELRSLAIKLARLSPNNSILLYFLFMRNQETRFDQYVHHVMEEIALSDTMCREELGWLYVLMAQLPGAHQGMLRQFFDKALKALPFSQSLWHAALELEARGVPELPRVKAILYQALWHCPYDKGIILRAMDPALQPAFTTEELYTIARVGDERQLRIFADMIAPPHSGQGGAPTLGSLGSNQEANVTVQLEDGIRLLQIQTHASSGHQDSNPSGLSLCHTSCALKNGGTLESYLRQVKQFLDKNKNEVVTLIITNPDDKPVSNFAKAFEDTGLNSMAYRANSNSISKNDWPTLQDLISQNQRVVAFLDYKADVNQAKYILPEFQNIWENPYDQTSSNFNCTPDRYIHGTQNKMYLINHFKNSKVISNKISSPDTDHIKDTNSVSSILKDANHCARQQNAYPTFVLVDYYSQGNGSVFKALAKLNGVTYEDKELNANQTQDGDAAVGPLHVSLPILLGAMMGVTTAILI</sequence>
<dbReference type="Gene3D" id="3.20.20.190">
    <property type="entry name" value="Phosphatidylinositol (PI) phosphodiesterase"/>
    <property type="match status" value="1"/>
</dbReference>
<keyword evidence="3" id="KW-0539">Nucleus</keyword>
<evidence type="ECO:0000256" key="1">
    <source>
        <dbReference type="ARBA" id="ARBA00004123"/>
    </source>
</evidence>
<evidence type="ECO:0000256" key="2">
    <source>
        <dbReference type="ARBA" id="ARBA00009265"/>
    </source>
</evidence>
<dbReference type="GO" id="GO:0006629">
    <property type="term" value="P:lipid metabolic process"/>
    <property type="evidence" value="ECO:0007669"/>
    <property type="project" value="InterPro"/>
</dbReference>
<evidence type="ECO:0000256" key="3">
    <source>
        <dbReference type="ARBA" id="ARBA00023242"/>
    </source>
</evidence>
<dbReference type="GO" id="GO:0031048">
    <property type="term" value="P:regulatory ncRNA-mediated heterochromatin formation"/>
    <property type="evidence" value="ECO:0007669"/>
    <property type="project" value="TreeGrafter"/>
</dbReference>
<gene>
    <name evidence="4" type="ORF">MARU1_000977</name>
</gene>
<dbReference type="InterPro" id="IPR013633">
    <property type="entry name" value="NRDE-2"/>
</dbReference>